<dbReference type="RefSeq" id="WP_149612693.1">
    <property type="nucleotide sequence ID" value="NZ_VTUX01000009.1"/>
</dbReference>
<dbReference type="GO" id="GO:0008270">
    <property type="term" value="F:zinc ion binding"/>
    <property type="evidence" value="ECO:0007669"/>
    <property type="project" value="InterPro"/>
</dbReference>
<feature type="domain" description="HNH nuclease" evidence="2">
    <location>
        <begin position="333"/>
        <end position="384"/>
    </location>
</feature>
<dbReference type="Proteomes" id="UP000323708">
    <property type="component" value="Unassembled WGS sequence"/>
</dbReference>
<accession>A0A5B0WPE5</accession>
<protein>
    <submittedName>
        <fullName evidence="3">DUF222 domain-containing protein</fullName>
    </submittedName>
</protein>
<dbReference type="Pfam" id="PF01844">
    <property type="entry name" value="HNH"/>
    <property type="match status" value="1"/>
</dbReference>
<feature type="region of interest" description="Disordered" evidence="1">
    <location>
        <begin position="209"/>
        <end position="228"/>
    </location>
</feature>
<evidence type="ECO:0000259" key="2">
    <source>
        <dbReference type="SMART" id="SM00507"/>
    </source>
</evidence>
<dbReference type="SMART" id="SM00507">
    <property type="entry name" value="HNHc"/>
    <property type="match status" value="1"/>
</dbReference>
<gene>
    <name evidence="3" type="ORF">F0M18_17150</name>
</gene>
<dbReference type="GO" id="GO:0004519">
    <property type="term" value="F:endonuclease activity"/>
    <property type="evidence" value="ECO:0007669"/>
    <property type="project" value="InterPro"/>
</dbReference>
<organism evidence="3 4">
    <name type="scientific">Pseudohalioglobus sediminis</name>
    <dbReference type="NCBI Taxonomy" id="2606449"/>
    <lineage>
        <taxon>Bacteria</taxon>
        <taxon>Pseudomonadati</taxon>
        <taxon>Pseudomonadota</taxon>
        <taxon>Gammaproteobacteria</taxon>
        <taxon>Cellvibrionales</taxon>
        <taxon>Halieaceae</taxon>
        <taxon>Pseudohalioglobus</taxon>
    </lineage>
</organism>
<keyword evidence="4" id="KW-1185">Reference proteome</keyword>
<dbReference type="Gene3D" id="1.10.30.50">
    <property type="match status" value="1"/>
</dbReference>
<reference evidence="3 4" key="1">
    <citation type="submission" date="2019-09" db="EMBL/GenBank/DDBJ databases">
        <authorList>
            <person name="Chen X.-Y."/>
        </authorList>
    </citation>
    <scope>NUCLEOTIDE SEQUENCE [LARGE SCALE GENOMIC DNA]</scope>
    <source>
        <strain evidence="3 4">NY5</strain>
    </source>
</reference>
<dbReference type="GO" id="GO:0003676">
    <property type="term" value="F:nucleic acid binding"/>
    <property type="evidence" value="ECO:0007669"/>
    <property type="project" value="InterPro"/>
</dbReference>
<proteinExistence type="predicted"/>
<dbReference type="InterPro" id="IPR002711">
    <property type="entry name" value="HNH"/>
</dbReference>
<dbReference type="EMBL" id="VTUX01000009">
    <property type="protein sequence ID" value="KAA1188930.1"/>
    <property type="molecule type" value="Genomic_DNA"/>
</dbReference>
<dbReference type="InterPro" id="IPR003615">
    <property type="entry name" value="HNH_nuc"/>
</dbReference>
<name>A0A5B0WPE5_9GAMM</name>
<dbReference type="AlphaFoldDB" id="A0A5B0WPE5"/>
<evidence type="ECO:0000313" key="3">
    <source>
        <dbReference type="EMBL" id="KAA1188930.1"/>
    </source>
</evidence>
<feature type="compositionally biased region" description="Low complexity" evidence="1">
    <location>
        <begin position="212"/>
        <end position="224"/>
    </location>
</feature>
<comment type="caution">
    <text evidence="3">The sequence shown here is derived from an EMBL/GenBank/DDBJ whole genome shotgun (WGS) entry which is preliminary data.</text>
</comment>
<dbReference type="CDD" id="cd00085">
    <property type="entry name" value="HNHc"/>
    <property type="match status" value="1"/>
</dbReference>
<evidence type="ECO:0000313" key="4">
    <source>
        <dbReference type="Proteomes" id="UP000323708"/>
    </source>
</evidence>
<sequence>MTCATAVPPAVSSAVYSGVPGDDPEDLGREITLLAGQINAANHRLLKLIARFDDSKGWSGGGTVRSCAHWLNWRCGIDLGTAREKVRVAHCLESLPLIDAAFAAGEISYSKVRAMTRVATPENEDYLLMIARHGTASHLEQVVNKYRRVLRAREQEHEAAQQAARELVYYQDEQGMWVLHAKLPPEAGTLVVKAIEAALAQEAGGPLENVSAETPEAGPAALAGEPERPSLRQLRADAMETLAEHFLASAQGPSALKGAERCQVQLHVSLAALRGALEQGDALGEPCHLEHNQGVSPATARRLCCDASLVTVLEGEQGEVLNIGRRSRTVPPAIRRALALRDQTCRVPGCCERKYVDAHHIVHWVDGGETSLDNLVTLCRHHHRALHNGEFSLRAEGSRSERRFIFTGKDGQVLQESIFPQFQNVSAETSSQLALHQGAQVTPLTCVPHWQGERCDYGMAIDGLLRRGGAGV</sequence>
<evidence type="ECO:0000256" key="1">
    <source>
        <dbReference type="SAM" id="MobiDB-lite"/>
    </source>
</evidence>